<dbReference type="AlphaFoldDB" id="A0A2P2PYR0"/>
<protein>
    <submittedName>
        <fullName evidence="1">Uncharacterized protein</fullName>
    </submittedName>
</protein>
<name>A0A2P2PYR0_RHIMU</name>
<dbReference type="EMBL" id="GGEC01079374">
    <property type="protein sequence ID" value="MBX59858.1"/>
    <property type="molecule type" value="Transcribed_RNA"/>
</dbReference>
<evidence type="ECO:0000313" key="1">
    <source>
        <dbReference type="EMBL" id="MBX59858.1"/>
    </source>
</evidence>
<accession>A0A2P2PYR0</accession>
<sequence>MKTYSKIEARMKRTENSLTIQNSQNLWRKLHNKTPNLDKRISCN</sequence>
<proteinExistence type="predicted"/>
<reference evidence="1" key="1">
    <citation type="submission" date="2018-02" db="EMBL/GenBank/DDBJ databases">
        <title>Rhizophora mucronata_Transcriptome.</title>
        <authorList>
            <person name="Meera S.P."/>
            <person name="Sreeshan A."/>
            <person name="Augustine A."/>
        </authorList>
    </citation>
    <scope>NUCLEOTIDE SEQUENCE</scope>
    <source>
        <tissue evidence="1">Leaf</tissue>
    </source>
</reference>
<organism evidence="1">
    <name type="scientific">Rhizophora mucronata</name>
    <name type="common">Asiatic mangrove</name>
    <dbReference type="NCBI Taxonomy" id="61149"/>
    <lineage>
        <taxon>Eukaryota</taxon>
        <taxon>Viridiplantae</taxon>
        <taxon>Streptophyta</taxon>
        <taxon>Embryophyta</taxon>
        <taxon>Tracheophyta</taxon>
        <taxon>Spermatophyta</taxon>
        <taxon>Magnoliopsida</taxon>
        <taxon>eudicotyledons</taxon>
        <taxon>Gunneridae</taxon>
        <taxon>Pentapetalae</taxon>
        <taxon>rosids</taxon>
        <taxon>fabids</taxon>
        <taxon>Malpighiales</taxon>
        <taxon>Rhizophoraceae</taxon>
        <taxon>Rhizophora</taxon>
    </lineage>
</organism>